<evidence type="ECO:0000256" key="1">
    <source>
        <dbReference type="SAM" id="MobiDB-lite"/>
    </source>
</evidence>
<dbReference type="eggNOG" id="ENOG5033SGF">
    <property type="taxonomic scope" value="Bacteria"/>
</dbReference>
<dbReference type="PATRIC" id="fig|1235802.3.peg.102"/>
<evidence type="ECO:0000313" key="3">
    <source>
        <dbReference type="Proteomes" id="UP000012589"/>
    </source>
</evidence>
<dbReference type="InterPro" id="IPR046097">
    <property type="entry name" value="DUF6033"/>
</dbReference>
<protein>
    <submittedName>
        <fullName evidence="2">Uncharacterized protein</fullName>
    </submittedName>
</protein>
<dbReference type="STRING" id="1235802.C823_00094"/>
<dbReference type="Proteomes" id="UP000012589">
    <property type="component" value="Unassembled WGS sequence"/>
</dbReference>
<name>N2BH19_9FIRM</name>
<dbReference type="OrthoDB" id="9805997at2"/>
<feature type="region of interest" description="Disordered" evidence="1">
    <location>
        <begin position="244"/>
        <end position="265"/>
    </location>
</feature>
<proteinExistence type="predicted"/>
<dbReference type="Pfam" id="PF19498">
    <property type="entry name" value="DUF6033"/>
    <property type="match status" value="1"/>
</dbReference>
<accession>N2BH19</accession>
<feature type="region of interest" description="Disordered" evidence="1">
    <location>
        <begin position="158"/>
        <end position="205"/>
    </location>
</feature>
<organism evidence="2 3">
    <name type="scientific">Eubacterium plexicaudatum ASF492</name>
    <dbReference type="NCBI Taxonomy" id="1235802"/>
    <lineage>
        <taxon>Bacteria</taxon>
        <taxon>Bacillati</taxon>
        <taxon>Bacillota</taxon>
        <taxon>Clostridia</taxon>
        <taxon>Eubacteriales</taxon>
        <taxon>Eubacteriaceae</taxon>
        <taxon>Eubacterium</taxon>
    </lineage>
</organism>
<dbReference type="AlphaFoldDB" id="N2BH19"/>
<feature type="compositionally biased region" description="Basic and acidic residues" evidence="1">
    <location>
        <begin position="158"/>
        <end position="201"/>
    </location>
</feature>
<evidence type="ECO:0000313" key="2">
    <source>
        <dbReference type="EMBL" id="EMZ39466.1"/>
    </source>
</evidence>
<comment type="caution">
    <text evidence="2">The sequence shown here is derived from an EMBL/GenBank/DDBJ whole genome shotgun (WGS) entry which is preliminary data.</text>
</comment>
<gene>
    <name evidence="2" type="ORF">C823_00094</name>
</gene>
<keyword evidence="3" id="KW-1185">Reference proteome</keyword>
<reference evidence="2 3" key="1">
    <citation type="journal article" date="2014" name="Genome Announc.">
        <title>Draft genome sequences of the altered schaedler flora, a defined bacterial community from gnotobiotic mice.</title>
        <authorList>
            <person name="Wannemuehler M.J."/>
            <person name="Overstreet A.M."/>
            <person name="Ward D.V."/>
            <person name="Phillips G.J."/>
        </authorList>
    </citation>
    <scope>NUCLEOTIDE SEQUENCE [LARGE SCALE GENOMIC DNA]</scope>
    <source>
        <strain evidence="2 3">ASF492</strain>
    </source>
</reference>
<feature type="region of interest" description="Disordered" evidence="1">
    <location>
        <begin position="22"/>
        <end position="41"/>
    </location>
</feature>
<dbReference type="HOGENOM" id="CLU_1048661_0_0_9"/>
<dbReference type="EMBL" id="AQFT01000003">
    <property type="protein sequence ID" value="EMZ39466.1"/>
    <property type="molecule type" value="Genomic_DNA"/>
</dbReference>
<sequence length="265" mass="29728">MAITGVGNYSSVYENTYALSRKETAKKEETKETAATQKNAEIAKSGGNEEYLKNLQKQVPYIKLQTGYGLNTSNDSKVNVVSVNPKLLEKMQSDPQAAKEYAQRLKDVESATKWVDNFEKSMGYTAVCRHGYVDENGNFSSFAVVVRKDEMNEKLRKEAQENAEERIEKSREKARENAEKLEEKAEEAKESEKSEEKKVVMEDGTTIPNKAGQLINEKMATSKDGTVYLNDTDMKTIIEAAQQEDSGKTTVKDRQQVGANLDLKI</sequence>
<feature type="compositionally biased region" description="Basic and acidic residues" evidence="1">
    <location>
        <begin position="22"/>
        <end position="32"/>
    </location>
</feature>
<feature type="compositionally biased region" description="Basic and acidic residues" evidence="1">
    <location>
        <begin position="245"/>
        <end position="255"/>
    </location>
</feature>